<dbReference type="AlphaFoldDB" id="A0A8J3FRM0"/>
<gene>
    <name evidence="1" type="ORF">GCM10012284_54500</name>
</gene>
<dbReference type="RefSeq" id="WP_189082185.1">
    <property type="nucleotide sequence ID" value="NZ_BMMX01000040.1"/>
</dbReference>
<reference evidence="1" key="1">
    <citation type="journal article" date="2014" name="Int. J. Syst. Evol. Microbiol.">
        <title>Complete genome sequence of Corynebacterium casei LMG S-19264T (=DSM 44701T), isolated from a smear-ripened cheese.</title>
        <authorList>
            <consortium name="US DOE Joint Genome Institute (JGI-PGF)"/>
            <person name="Walter F."/>
            <person name="Albersmeier A."/>
            <person name="Kalinowski J."/>
            <person name="Ruckert C."/>
        </authorList>
    </citation>
    <scope>NUCLEOTIDE SEQUENCE</scope>
    <source>
        <strain evidence="1">CGMCC 4.7299</strain>
    </source>
</reference>
<sequence length="64" mass="6800">MEIEANPTEVAEAVADLFAHLGLPFVPDELLPVLQESICDFLEVLVPDPEGEAEAAILCPLVGV</sequence>
<reference evidence="1" key="2">
    <citation type="submission" date="2020-09" db="EMBL/GenBank/DDBJ databases">
        <authorList>
            <person name="Sun Q."/>
            <person name="Zhou Y."/>
        </authorList>
    </citation>
    <scope>NUCLEOTIDE SEQUENCE</scope>
    <source>
        <strain evidence="1">CGMCC 4.7299</strain>
    </source>
</reference>
<keyword evidence="2" id="KW-1185">Reference proteome</keyword>
<protein>
    <submittedName>
        <fullName evidence="1">Uncharacterized protein</fullName>
    </submittedName>
</protein>
<dbReference type="Proteomes" id="UP000656042">
    <property type="component" value="Unassembled WGS sequence"/>
</dbReference>
<dbReference type="EMBL" id="BMMX01000040">
    <property type="protein sequence ID" value="GGL12960.1"/>
    <property type="molecule type" value="Genomic_DNA"/>
</dbReference>
<proteinExistence type="predicted"/>
<name>A0A8J3FRM0_9ACTN</name>
<accession>A0A8J3FRM0</accession>
<organism evidence="1 2">
    <name type="scientific">Mangrovihabitans endophyticus</name>
    <dbReference type="NCBI Taxonomy" id="1751298"/>
    <lineage>
        <taxon>Bacteria</taxon>
        <taxon>Bacillati</taxon>
        <taxon>Actinomycetota</taxon>
        <taxon>Actinomycetes</taxon>
        <taxon>Micromonosporales</taxon>
        <taxon>Micromonosporaceae</taxon>
        <taxon>Mangrovihabitans</taxon>
    </lineage>
</organism>
<evidence type="ECO:0000313" key="1">
    <source>
        <dbReference type="EMBL" id="GGL12960.1"/>
    </source>
</evidence>
<comment type="caution">
    <text evidence="1">The sequence shown here is derived from an EMBL/GenBank/DDBJ whole genome shotgun (WGS) entry which is preliminary data.</text>
</comment>
<evidence type="ECO:0000313" key="2">
    <source>
        <dbReference type="Proteomes" id="UP000656042"/>
    </source>
</evidence>